<dbReference type="AlphaFoldDB" id="A0A1M6HXW9"/>
<dbReference type="STRING" id="1123357.SAMN02745244_02110"/>
<dbReference type="RefSeq" id="WP_073187987.1">
    <property type="nucleotide sequence ID" value="NZ_FQZG01000035.1"/>
</dbReference>
<organism evidence="1 2">
    <name type="scientific">Tessaracoccus bendigoensis DSM 12906</name>
    <dbReference type="NCBI Taxonomy" id="1123357"/>
    <lineage>
        <taxon>Bacteria</taxon>
        <taxon>Bacillati</taxon>
        <taxon>Actinomycetota</taxon>
        <taxon>Actinomycetes</taxon>
        <taxon>Propionibacteriales</taxon>
        <taxon>Propionibacteriaceae</taxon>
        <taxon>Tessaracoccus</taxon>
    </lineage>
</organism>
<evidence type="ECO:0000313" key="2">
    <source>
        <dbReference type="Proteomes" id="UP000184512"/>
    </source>
</evidence>
<accession>A0A1M6HXW9</accession>
<evidence type="ECO:0000313" key="1">
    <source>
        <dbReference type="EMBL" id="SHJ27045.1"/>
    </source>
</evidence>
<protein>
    <submittedName>
        <fullName evidence="1">Cell filamentation protein</fullName>
    </submittedName>
</protein>
<dbReference type="Proteomes" id="UP000184512">
    <property type="component" value="Unassembled WGS sequence"/>
</dbReference>
<gene>
    <name evidence="1" type="ORF">SAMN02745244_02110</name>
</gene>
<keyword evidence="2" id="KW-1185">Reference proteome</keyword>
<dbReference type="EMBL" id="FQZG01000035">
    <property type="protein sequence ID" value="SHJ27045.1"/>
    <property type="molecule type" value="Genomic_DNA"/>
</dbReference>
<proteinExistence type="predicted"/>
<dbReference type="Gene3D" id="1.10.3290.10">
    <property type="entry name" value="Fido-like domain"/>
    <property type="match status" value="1"/>
</dbReference>
<reference evidence="1 2" key="1">
    <citation type="submission" date="2016-11" db="EMBL/GenBank/DDBJ databases">
        <authorList>
            <person name="Jaros S."/>
            <person name="Januszkiewicz K."/>
            <person name="Wedrychowicz H."/>
        </authorList>
    </citation>
    <scope>NUCLEOTIDE SEQUENCE [LARGE SCALE GENOMIC DNA]</scope>
    <source>
        <strain evidence="1 2">DSM 12906</strain>
    </source>
</reference>
<sequence length="83" mass="8738">MKAVESGIIRKVDAGGEDMTAIHAHILQDVYEWAGLERTAPVGQFMTKGGHAYCGAGPALCARGCLRHRKAAEPEGAAAFSAR</sequence>
<name>A0A1M6HXW9_9ACTN</name>
<dbReference type="InterPro" id="IPR036597">
    <property type="entry name" value="Fido-like_dom_sf"/>
</dbReference>